<dbReference type="GO" id="GO:0006412">
    <property type="term" value="P:translation"/>
    <property type="evidence" value="ECO:0007669"/>
    <property type="project" value="UniProtKB-UniRule"/>
</dbReference>
<dbReference type="HAMAP" id="MF_01369_B">
    <property type="entry name" value="Ribosomal_uL23_B"/>
    <property type="match status" value="1"/>
</dbReference>
<dbReference type="EMBL" id="MHVH01000006">
    <property type="protein sequence ID" value="OHA90133.1"/>
    <property type="molecule type" value="Genomic_DNA"/>
</dbReference>
<dbReference type="Proteomes" id="UP000178107">
    <property type="component" value="Unassembled WGS sequence"/>
</dbReference>
<dbReference type="GO" id="GO:0019843">
    <property type="term" value="F:rRNA binding"/>
    <property type="evidence" value="ECO:0007669"/>
    <property type="project" value="UniProtKB-UniRule"/>
</dbReference>
<evidence type="ECO:0000313" key="5">
    <source>
        <dbReference type="EMBL" id="OHA90133.1"/>
    </source>
</evidence>
<keyword evidence="4" id="KW-0699">rRNA-binding</keyword>
<evidence type="ECO:0000256" key="1">
    <source>
        <dbReference type="ARBA" id="ARBA00006700"/>
    </source>
</evidence>
<comment type="caution">
    <text evidence="5">The sequence shown here is derived from an EMBL/GenBank/DDBJ whole genome shotgun (WGS) entry which is preliminary data.</text>
</comment>
<dbReference type="GO" id="GO:0005840">
    <property type="term" value="C:ribosome"/>
    <property type="evidence" value="ECO:0007669"/>
    <property type="project" value="UniProtKB-KW"/>
</dbReference>
<dbReference type="InterPro" id="IPR013025">
    <property type="entry name" value="Ribosomal_uL23-like"/>
</dbReference>
<comment type="similarity">
    <text evidence="1 4">Belongs to the universal ribosomal protein uL23 family.</text>
</comment>
<gene>
    <name evidence="4" type="primary">rplW</name>
    <name evidence="5" type="ORF">A2838_00685</name>
</gene>
<sequence length="97" mass="10756">MQKLNIKPNNVLKGPRITEKAAISADKHNVYVFEVEKFATKASIIASIRDAYKVVPTDVRVVNIPARKVIVRGKRGVKSAVKKAYVALKKGDKIELL</sequence>
<keyword evidence="3 4" id="KW-0687">Ribonucleoprotein</keyword>
<dbReference type="GO" id="GO:1990904">
    <property type="term" value="C:ribonucleoprotein complex"/>
    <property type="evidence" value="ECO:0007669"/>
    <property type="project" value="UniProtKB-KW"/>
</dbReference>
<reference evidence="5 6" key="1">
    <citation type="journal article" date="2016" name="Nat. Commun.">
        <title>Thousands of microbial genomes shed light on interconnected biogeochemical processes in an aquifer system.</title>
        <authorList>
            <person name="Anantharaman K."/>
            <person name="Brown C.T."/>
            <person name="Hug L.A."/>
            <person name="Sharon I."/>
            <person name="Castelle C.J."/>
            <person name="Probst A.J."/>
            <person name="Thomas B.C."/>
            <person name="Singh A."/>
            <person name="Wilkins M.J."/>
            <person name="Karaoz U."/>
            <person name="Brodie E.L."/>
            <person name="Williams K.H."/>
            <person name="Hubbard S.S."/>
            <person name="Banfield J.F."/>
        </authorList>
    </citation>
    <scope>NUCLEOTIDE SEQUENCE [LARGE SCALE GENOMIC DNA]</scope>
</reference>
<keyword evidence="2 4" id="KW-0689">Ribosomal protein</keyword>
<name>A0A1G2SYR0_9BACT</name>
<evidence type="ECO:0000256" key="2">
    <source>
        <dbReference type="ARBA" id="ARBA00022980"/>
    </source>
</evidence>
<evidence type="ECO:0000313" key="6">
    <source>
        <dbReference type="Proteomes" id="UP000178107"/>
    </source>
</evidence>
<proteinExistence type="inferred from homology"/>
<accession>A0A1G2SYR0</accession>
<dbReference type="InterPro" id="IPR012677">
    <property type="entry name" value="Nucleotide-bd_a/b_plait_sf"/>
</dbReference>
<keyword evidence="4" id="KW-0694">RNA-binding</keyword>
<comment type="subunit">
    <text evidence="4">Part of the 50S ribosomal subunit. Contacts protein L29, and trigger factor when it is bound to the ribosome.</text>
</comment>
<dbReference type="GO" id="GO:0003735">
    <property type="term" value="F:structural constituent of ribosome"/>
    <property type="evidence" value="ECO:0007669"/>
    <property type="project" value="InterPro"/>
</dbReference>
<evidence type="ECO:0000256" key="3">
    <source>
        <dbReference type="ARBA" id="ARBA00023274"/>
    </source>
</evidence>
<dbReference type="InterPro" id="IPR012678">
    <property type="entry name" value="Ribosomal_uL23/eL15/eS24_sf"/>
</dbReference>
<dbReference type="AlphaFoldDB" id="A0A1G2SYR0"/>
<organism evidence="5 6">
    <name type="scientific">Candidatus Zambryskibacteria bacterium RIFCSPHIGHO2_01_FULL_46_25</name>
    <dbReference type="NCBI Taxonomy" id="1802738"/>
    <lineage>
        <taxon>Bacteria</taxon>
        <taxon>Candidatus Zambryskiibacteriota</taxon>
    </lineage>
</organism>
<protein>
    <recommendedName>
        <fullName evidence="4">Large ribosomal subunit protein uL23</fullName>
    </recommendedName>
</protein>
<evidence type="ECO:0000256" key="4">
    <source>
        <dbReference type="HAMAP-Rule" id="MF_01369"/>
    </source>
</evidence>
<comment type="function">
    <text evidence="4">One of the early assembly proteins it binds 23S rRNA. One of the proteins that surrounds the polypeptide exit tunnel on the outside of the ribosome. Forms the main docking site for trigger factor binding to the ribosome.</text>
</comment>
<dbReference type="Pfam" id="PF00276">
    <property type="entry name" value="Ribosomal_L23"/>
    <property type="match status" value="1"/>
</dbReference>
<dbReference type="SUPFAM" id="SSF54189">
    <property type="entry name" value="Ribosomal proteins S24e, L23 and L15e"/>
    <property type="match status" value="1"/>
</dbReference>
<dbReference type="Gene3D" id="3.30.70.330">
    <property type="match status" value="1"/>
</dbReference>